<dbReference type="InterPro" id="IPR026669">
    <property type="entry name" value="Arsenite_MeTrfase-like"/>
</dbReference>
<dbReference type="SUPFAM" id="SSF53335">
    <property type="entry name" value="S-adenosyl-L-methionine-dependent methyltransferases"/>
    <property type="match status" value="1"/>
</dbReference>
<dbReference type="InterPro" id="IPR029063">
    <property type="entry name" value="SAM-dependent_MTases_sf"/>
</dbReference>
<name>A0A6F9DAM4_9ASCI</name>
<protein>
    <submittedName>
        <fullName evidence="1">DnaJ homolog subfamily C member 4-like</fullName>
    </submittedName>
</protein>
<evidence type="ECO:0000313" key="1">
    <source>
        <dbReference type="EMBL" id="CAB3238974.1"/>
    </source>
</evidence>
<proteinExistence type="evidence at transcript level"/>
<dbReference type="AlphaFoldDB" id="A0A6F9DAM4"/>
<organism evidence="1">
    <name type="scientific">Phallusia mammillata</name>
    <dbReference type="NCBI Taxonomy" id="59560"/>
    <lineage>
        <taxon>Eukaryota</taxon>
        <taxon>Metazoa</taxon>
        <taxon>Chordata</taxon>
        <taxon>Tunicata</taxon>
        <taxon>Ascidiacea</taxon>
        <taxon>Phlebobranchia</taxon>
        <taxon>Ascidiidae</taxon>
        <taxon>Phallusia</taxon>
    </lineage>
</organism>
<dbReference type="EMBL" id="LR784600">
    <property type="protein sequence ID" value="CAB3238974.1"/>
    <property type="molecule type" value="mRNA"/>
</dbReference>
<dbReference type="GO" id="GO:0008168">
    <property type="term" value="F:methyltransferase activity"/>
    <property type="evidence" value="ECO:0007669"/>
    <property type="project" value="TreeGrafter"/>
</dbReference>
<dbReference type="PANTHER" id="PTHR43675:SF1">
    <property type="entry name" value="RIKEN CDNA 2700097O09 GENE"/>
    <property type="match status" value="1"/>
</dbReference>
<dbReference type="PANTHER" id="PTHR43675">
    <property type="entry name" value="ARSENITE METHYLTRANSFERASE"/>
    <property type="match status" value="1"/>
</dbReference>
<gene>
    <name evidence="1" type="primary">Dnajc4-002</name>
</gene>
<reference evidence="1" key="1">
    <citation type="submission" date="2020-04" db="EMBL/GenBank/DDBJ databases">
        <authorList>
            <person name="Neveu A P."/>
        </authorList>
    </citation>
    <scope>NUCLEOTIDE SEQUENCE</scope>
    <source>
        <tissue evidence="1">Whole embryo</tissue>
    </source>
</reference>
<accession>A0A6F9DAM4</accession>
<dbReference type="Gene3D" id="3.40.50.150">
    <property type="entry name" value="Vaccinia Virus protein VP39"/>
    <property type="match status" value="1"/>
</dbReference>
<sequence length="301" mass="33962">MDLESAKAAFIELSRKIHPGALPGFINWIKDSDEFQVKDEGEVILDNIAEDLRQIVPFEAILPSETLFTPVSGVNADCDEVVTLHVDSFLFDDDYIDHLVENNKFSRNYCLDCQSRKTKPLTFISHSASKPVINLIFKHCLPNLYSKTLIDVGSRLGPILFAGYLYSSAAKIIGIEINKEFCHIQEQVAQKYGMMDRISIINDDVLNCSALLSTGDVIILHNVFEFFTEASKLEQMWTFVSQTLRRSGQLILTCPSLEESLSSIGMDHILPAWVEEVKLDFSAMVGETDEFLEDIHLYTVK</sequence>